<dbReference type="Pfam" id="PF12838">
    <property type="entry name" value="Fer4_7"/>
    <property type="match status" value="1"/>
</dbReference>
<feature type="domain" description="4Fe-4S ferredoxin-type" evidence="9">
    <location>
        <begin position="360"/>
        <end position="391"/>
    </location>
</feature>
<dbReference type="NCBIfam" id="NF003454">
    <property type="entry name" value="PRK05035.1"/>
    <property type="match status" value="1"/>
</dbReference>
<reference evidence="10 11" key="2">
    <citation type="submission" date="2024-02" db="EMBL/GenBank/DDBJ databases">
        <title>The Genome Sequence of Enterococcus diestrammenae JM9A.</title>
        <authorList>
            <person name="Earl A."/>
            <person name="Manson A."/>
            <person name="Gilmore M."/>
            <person name="Sanders J."/>
            <person name="Shea T."/>
            <person name="Howe W."/>
            <person name="Livny J."/>
            <person name="Cuomo C."/>
            <person name="Neafsey D."/>
            <person name="Birren B."/>
        </authorList>
    </citation>
    <scope>NUCLEOTIDE SEQUENCE [LARGE SCALE GENOMIC DNA]</scope>
    <source>
        <strain evidence="10 11">JM9A</strain>
    </source>
</reference>
<evidence type="ECO:0000256" key="3">
    <source>
        <dbReference type="ARBA" id="ARBA00022723"/>
    </source>
</evidence>
<dbReference type="Pfam" id="PF10531">
    <property type="entry name" value="SLBB"/>
    <property type="match status" value="1"/>
</dbReference>
<feature type="binding site" evidence="8">
    <location>
        <position position="377"/>
    </location>
    <ligand>
        <name>[4Fe-4S] cluster</name>
        <dbReference type="ChEBI" id="CHEBI:49883"/>
        <label>1</label>
    </ligand>
</feature>
<feature type="binding site" evidence="8">
    <location>
        <position position="416"/>
    </location>
    <ligand>
        <name>[4Fe-4S] cluster</name>
        <dbReference type="ChEBI" id="CHEBI:49883"/>
        <label>2</label>
    </ligand>
</feature>
<organism evidence="10 11">
    <name type="scientific">Enterococcus diestrammenae</name>
    <dbReference type="NCBI Taxonomy" id="1155073"/>
    <lineage>
        <taxon>Bacteria</taxon>
        <taxon>Bacillati</taxon>
        <taxon>Bacillota</taxon>
        <taxon>Bacilli</taxon>
        <taxon>Lactobacillales</taxon>
        <taxon>Enterococcaceae</taxon>
        <taxon>Enterococcus</taxon>
    </lineage>
</organism>
<comment type="subcellular location">
    <subcellularLocation>
        <location evidence="8">Cell membrane</location>
        <topology evidence="8">Peripheral membrane protein</topology>
    </subcellularLocation>
</comment>
<dbReference type="Gene3D" id="3.30.70.20">
    <property type="match status" value="1"/>
</dbReference>
<dbReference type="PROSITE" id="PS00198">
    <property type="entry name" value="4FE4S_FER_1"/>
    <property type="match status" value="1"/>
</dbReference>
<dbReference type="HAMAP" id="MF_00461">
    <property type="entry name" value="RsxC_RnfC"/>
    <property type="match status" value="1"/>
</dbReference>
<proteinExistence type="inferred from homology"/>
<dbReference type="SUPFAM" id="SSF46548">
    <property type="entry name" value="alpha-helical ferredoxin"/>
    <property type="match status" value="1"/>
</dbReference>
<dbReference type="NCBIfam" id="TIGR01945">
    <property type="entry name" value="rnfC"/>
    <property type="match status" value="1"/>
</dbReference>
<evidence type="ECO:0000256" key="1">
    <source>
        <dbReference type="ARBA" id="ARBA00022448"/>
    </source>
</evidence>
<dbReference type="InterPro" id="IPR026902">
    <property type="entry name" value="RnfC_N"/>
</dbReference>
<keyword evidence="5 8" id="KW-0249">Electron transport</keyword>
<evidence type="ECO:0000256" key="8">
    <source>
        <dbReference type="HAMAP-Rule" id="MF_00461"/>
    </source>
</evidence>
<sequence>MLAQMMEKFKGGVSVPHHKPTATMATVPLPAPKLVVIPLQQHIGAPCQPLVKAKELVQVGQVIADSSAFVSAPIHASVSGKIKHIKPILLANGKRIDAFTIENDGNDTPIAEMGSVTITNKKELIQAARDSGLVGIGGAGFPLHVKLAAKEPLDTLVINGAECESYITSDYREAIENTDRIITGMLTVMDQLQIKTGIIGIEDNKPQAITALAEAVNRQPDLNTHQRIKVMKLPTRYPQGAEKMLIYATTGRKVAPGELPASVGCLILNISTVSLFQHYLDTGMPLTEKRITVDGDNIVESKNLRVPIGTPIEDILTFCGGLKEAAGAKIILGGPMMGIAQFDLTLPITKQTNAITCLSAKTATQPQEMPCIRCGRCTRSCPMNLLPLEIERALKNKDAQSLKEHHVAACMECGCCAFVCPSNRRLVQYMREGKVIERGAQ</sequence>
<keyword evidence="4 8" id="KW-0677">Repeat</keyword>
<keyword evidence="11" id="KW-1185">Reference proteome</keyword>
<dbReference type="SUPFAM" id="SSF142019">
    <property type="entry name" value="Nqo1 FMN-binding domain-like"/>
    <property type="match status" value="1"/>
</dbReference>
<comment type="function">
    <text evidence="8">Part of a membrane-bound complex that couples electron transfer with translocation of ions across the membrane.</text>
</comment>
<keyword evidence="8" id="KW-1278">Translocase</keyword>
<dbReference type="InterPro" id="IPR017900">
    <property type="entry name" value="4Fe4S_Fe_S_CS"/>
</dbReference>
<keyword evidence="8" id="KW-0472">Membrane</keyword>
<accession>A0ABV0F8Z3</accession>
<keyword evidence="8" id="KW-1003">Cell membrane</keyword>
<dbReference type="Pfam" id="PF01512">
    <property type="entry name" value="Complex1_51K"/>
    <property type="match status" value="1"/>
</dbReference>
<keyword evidence="7 8" id="KW-0411">Iron-sulfur</keyword>
<dbReference type="RefSeq" id="WP_161868164.1">
    <property type="nucleotide sequence ID" value="NZ_MAEI02000001.1"/>
</dbReference>
<keyword evidence="1 8" id="KW-0813">Transport</keyword>
<dbReference type="InterPro" id="IPR011538">
    <property type="entry name" value="Nuo51_FMN-bd"/>
</dbReference>
<protein>
    <recommendedName>
        <fullName evidence="8">Ion-translocating oxidoreductase complex subunit C</fullName>
        <ecNumber evidence="8">7.-.-.-</ecNumber>
    </recommendedName>
    <alternativeName>
        <fullName evidence="8">Rnf electron transport complex subunit C</fullName>
    </alternativeName>
</protein>
<comment type="cofactor">
    <cofactor evidence="8">
        <name>[4Fe-4S] cluster</name>
        <dbReference type="ChEBI" id="CHEBI:49883"/>
    </cofactor>
    <text evidence="8">Binds 2 [4Fe-4S] clusters per subunit.</text>
</comment>
<comment type="similarity">
    <text evidence="8">Belongs to the 4Fe4S bacterial-type ferredoxin family. RnfC subfamily.</text>
</comment>
<evidence type="ECO:0000256" key="7">
    <source>
        <dbReference type="ARBA" id="ARBA00023014"/>
    </source>
</evidence>
<feature type="binding site" evidence="8">
    <location>
        <position position="374"/>
    </location>
    <ligand>
        <name>[4Fe-4S] cluster</name>
        <dbReference type="ChEBI" id="CHEBI:49883"/>
        <label>1</label>
    </ligand>
</feature>
<feature type="binding site" evidence="8">
    <location>
        <position position="420"/>
    </location>
    <ligand>
        <name>[4Fe-4S] cluster</name>
        <dbReference type="ChEBI" id="CHEBI:49883"/>
        <label>1</label>
    </ligand>
</feature>
<dbReference type="EC" id="7.-.-.-" evidence="8"/>
<evidence type="ECO:0000256" key="4">
    <source>
        <dbReference type="ARBA" id="ARBA00022737"/>
    </source>
</evidence>
<feature type="binding site" evidence="8">
    <location>
        <position position="381"/>
    </location>
    <ligand>
        <name>[4Fe-4S] cluster</name>
        <dbReference type="ChEBI" id="CHEBI:49883"/>
        <label>2</label>
    </ligand>
</feature>
<dbReference type="InterPro" id="IPR017896">
    <property type="entry name" value="4Fe4S_Fe-S-bd"/>
</dbReference>
<dbReference type="PANTHER" id="PTHR43034:SF2">
    <property type="entry name" value="ION-TRANSLOCATING OXIDOREDUCTASE COMPLEX SUBUNIT C"/>
    <property type="match status" value="1"/>
</dbReference>
<evidence type="ECO:0000313" key="11">
    <source>
        <dbReference type="Proteomes" id="UP001429357"/>
    </source>
</evidence>
<comment type="subunit">
    <text evidence="8">The complex is composed of six subunits: RnfA, RnfB, RnfC, RnfD, RnfE and RnfG.</text>
</comment>
<keyword evidence="2 8" id="KW-0004">4Fe-4S</keyword>
<comment type="caution">
    <text evidence="10">The sequence shown here is derived from an EMBL/GenBank/DDBJ whole genome shotgun (WGS) entry which is preliminary data.</text>
</comment>
<gene>
    <name evidence="8" type="primary">rnfC</name>
    <name evidence="10" type="ORF">BAU18_002700</name>
</gene>
<evidence type="ECO:0000259" key="9">
    <source>
        <dbReference type="PROSITE" id="PS51379"/>
    </source>
</evidence>
<dbReference type="EMBL" id="MAEI02000001">
    <property type="protein sequence ID" value="MEO1783081.1"/>
    <property type="molecule type" value="Genomic_DNA"/>
</dbReference>
<evidence type="ECO:0000313" key="10">
    <source>
        <dbReference type="EMBL" id="MEO1783081.1"/>
    </source>
</evidence>
<evidence type="ECO:0000256" key="6">
    <source>
        <dbReference type="ARBA" id="ARBA00023004"/>
    </source>
</evidence>
<feature type="binding site" evidence="8">
    <location>
        <position position="410"/>
    </location>
    <ligand>
        <name>[4Fe-4S] cluster</name>
        <dbReference type="ChEBI" id="CHEBI:49883"/>
        <label>2</label>
    </ligand>
</feature>
<keyword evidence="6 8" id="KW-0408">Iron</keyword>
<dbReference type="InterPro" id="IPR037225">
    <property type="entry name" value="Nuo51_FMN-bd_sf"/>
</dbReference>
<dbReference type="PANTHER" id="PTHR43034">
    <property type="entry name" value="ION-TRANSLOCATING OXIDOREDUCTASE COMPLEX SUBUNIT C"/>
    <property type="match status" value="1"/>
</dbReference>
<evidence type="ECO:0000256" key="2">
    <source>
        <dbReference type="ARBA" id="ARBA00022485"/>
    </source>
</evidence>
<name>A0ABV0F8Z3_9ENTE</name>
<keyword evidence="3 8" id="KW-0479">Metal-binding</keyword>
<feature type="binding site" evidence="8">
    <location>
        <position position="413"/>
    </location>
    <ligand>
        <name>[4Fe-4S] cluster</name>
        <dbReference type="ChEBI" id="CHEBI:49883"/>
        <label>2</label>
    </ligand>
</feature>
<dbReference type="Pfam" id="PF13375">
    <property type="entry name" value="RnfC_N"/>
    <property type="match status" value="1"/>
</dbReference>
<dbReference type="InterPro" id="IPR010208">
    <property type="entry name" value="Ion_transpt_RnfC/RsxC"/>
</dbReference>
<dbReference type="Proteomes" id="UP001429357">
    <property type="component" value="Unassembled WGS sequence"/>
</dbReference>
<evidence type="ECO:0000256" key="5">
    <source>
        <dbReference type="ARBA" id="ARBA00022982"/>
    </source>
</evidence>
<dbReference type="InterPro" id="IPR019554">
    <property type="entry name" value="Soluble_ligand-bd"/>
</dbReference>
<dbReference type="Gene3D" id="3.40.50.11540">
    <property type="entry name" value="NADH-ubiquinone oxidoreductase 51kDa subunit"/>
    <property type="match status" value="1"/>
</dbReference>
<dbReference type="PROSITE" id="PS51379">
    <property type="entry name" value="4FE4S_FER_2"/>
    <property type="match status" value="1"/>
</dbReference>
<reference evidence="11" key="1">
    <citation type="submission" date="2016-06" db="EMBL/GenBank/DDBJ databases">
        <title>Four novel species of enterococci isolated from chicken manure.</title>
        <authorList>
            <person name="Van Tyne D."/>
        </authorList>
    </citation>
    <scope>NUCLEOTIDE SEQUENCE [LARGE SCALE GENOMIC DNA]</scope>
    <source>
        <strain evidence="11">JM9A</strain>
    </source>
</reference>
<feature type="binding site" evidence="8">
    <location>
        <position position="371"/>
    </location>
    <ligand>
        <name>[4Fe-4S] cluster</name>
        <dbReference type="ChEBI" id="CHEBI:49883"/>
        <label>1</label>
    </ligand>
</feature>